<sequence>MIRVTARLPIRLTPADRDLMFADPLDVILRRRGKGEVTGGGTLQRADGAIVFVDLDLALTDAAALDLAADVLAFFAAPRDSLLLDETGAELRRFGSAEVLAIALDGTGLAPEVYADWPAEAILAAMEDRMGEAGRFMGSIVGPRYTELIFAGPAFAAMQAALAPMLADHPICAGARVERVV</sequence>
<evidence type="ECO:0000313" key="1">
    <source>
        <dbReference type="EMBL" id="MDR5655204.1"/>
    </source>
</evidence>
<name>A0ABU1FE80_9RHOB</name>
<protein>
    <submittedName>
        <fullName evidence="1">Uncharacterized protein</fullName>
    </submittedName>
</protein>
<evidence type="ECO:0000313" key="2">
    <source>
        <dbReference type="Proteomes" id="UP001247754"/>
    </source>
</evidence>
<keyword evidence="2" id="KW-1185">Reference proteome</keyword>
<gene>
    <name evidence="1" type="ORF">RGD00_21585</name>
</gene>
<dbReference type="EMBL" id="JAVKPH010000052">
    <property type="protein sequence ID" value="MDR5655204.1"/>
    <property type="molecule type" value="Genomic_DNA"/>
</dbReference>
<proteinExistence type="predicted"/>
<reference evidence="1 2" key="1">
    <citation type="submission" date="2023-09" db="EMBL/GenBank/DDBJ databases">
        <title>Xinfangfangia sedmenti sp. nov., isolated the sedment.</title>
        <authorList>
            <person name="Xu L."/>
        </authorList>
    </citation>
    <scope>NUCLEOTIDE SEQUENCE [LARGE SCALE GENOMIC DNA]</scope>
    <source>
        <strain evidence="1 2">LG-4</strain>
    </source>
</reference>
<organism evidence="1 2">
    <name type="scientific">Ruixingdingia sedimenti</name>
    <dbReference type="NCBI Taxonomy" id="3073604"/>
    <lineage>
        <taxon>Bacteria</taxon>
        <taxon>Pseudomonadati</taxon>
        <taxon>Pseudomonadota</taxon>
        <taxon>Alphaproteobacteria</taxon>
        <taxon>Rhodobacterales</taxon>
        <taxon>Paracoccaceae</taxon>
        <taxon>Ruixingdingia</taxon>
    </lineage>
</organism>
<comment type="caution">
    <text evidence="1">The sequence shown here is derived from an EMBL/GenBank/DDBJ whole genome shotgun (WGS) entry which is preliminary data.</text>
</comment>
<dbReference type="RefSeq" id="WP_310459311.1">
    <property type="nucleotide sequence ID" value="NZ_JAVKPH010000052.1"/>
</dbReference>
<dbReference type="Proteomes" id="UP001247754">
    <property type="component" value="Unassembled WGS sequence"/>
</dbReference>
<accession>A0ABU1FE80</accession>